<keyword evidence="20" id="KW-1185">Reference proteome</keyword>
<dbReference type="InterPro" id="IPR003661">
    <property type="entry name" value="HisK_dim/P_dom"/>
</dbReference>
<dbReference type="Pfam" id="PF00512">
    <property type="entry name" value="HisKA"/>
    <property type="match status" value="1"/>
</dbReference>
<sequence>MFSPINVMQGLRYLKFFFSVFVLAVAVLSAVMWKFYNTQLSHQQTISQVAEEHVIQLASQLIINEIEVLRKDALYLAEKSLLKAWLDTQSPQDLKYLTDDMLAFARHHKAYDQIRFLDNQGKEVVRVHEIAGQYQSVLSTQLQDKSGRYYVTEVLALGEGEVYMSPFDLNVENRVIETPLKPMIRVGTPVFDRKGQKRGLMVVNYKGGELLKRISALHSFSESGVWLLNDSGYWLLGPAENKEWGFMYPDRQGERFGSDFNGIWNTIIKGPEQDKLLLDEGWFIYQKIVPKTFLFSGNVGSWTILSYVSPQQLNAHSAKSLNNTVIAFVALVLLLAVVSGIIAFFGVQRWQAELRIRENEARFRGLFDHAPDPIVIVDHQGVITLINNQAEKSFGYTRDELRGKKVEVLVPEKYRHQHVIDRSGYSKKTVLRAMGEGLELFAVRKDGSEFPVEISLSPVNTEQGMLVLSNIRDITTRKQTEQAIEELNRHLKKQNRELDVINKELEAFSYSVSHDLRAPLRALDGFSSTLLSDYADQLDERGQDRLNRIRAAAQRMGVLIDSLLSLSRVSRLELKHESVDLTRLAETVIEELSLGDPNRQVKLIVQPNLRVDGDPQLLRVILDNLLGNAWKFTSKRRDAVIDVSSSSEATEIVYCVKDNGVGFEMEFVDKLFGAFQRLHTASEFPGTGIGLATVQRAVHKHGGRIWADSEVGKGTAFYFTLQTEVDEWTEK</sequence>
<comment type="subcellular location">
    <subcellularLocation>
        <location evidence="2">Cell membrane</location>
        <topology evidence="2">Multi-pass membrane protein</topology>
    </subcellularLocation>
</comment>
<name>A0ABY6N440_9ALTE</name>
<keyword evidence="8" id="KW-0547">Nucleotide-binding</keyword>
<feature type="transmembrane region" description="Helical" evidence="15">
    <location>
        <begin position="325"/>
        <end position="347"/>
    </location>
</feature>
<dbReference type="InterPro" id="IPR048760">
    <property type="entry name" value="VP0354-like_sensor_dom"/>
</dbReference>
<feature type="transmembrane region" description="Helical" evidence="15">
    <location>
        <begin position="12"/>
        <end position="36"/>
    </location>
</feature>
<dbReference type="Pfam" id="PF13426">
    <property type="entry name" value="PAS_9"/>
    <property type="match status" value="1"/>
</dbReference>
<keyword evidence="9" id="KW-0418">Kinase</keyword>
<dbReference type="InterPro" id="IPR003594">
    <property type="entry name" value="HATPase_dom"/>
</dbReference>
<dbReference type="PROSITE" id="PS50113">
    <property type="entry name" value="PAC"/>
    <property type="match status" value="1"/>
</dbReference>
<dbReference type="PROSITE" id="PS50112">
    <property type="entry name" value="PAS"/>
    <property type="match status" value="1"/>
</dbReference>
<keyword evidence="4" id="KW-1003">Cell membrane</keyword>
<dbReference type="InterPro" id="IPR000700">
    <property type="entry name" value="PAS-assoc_C"/>
</dbReference>
<dbReference type="SMART" id="SM00388">
    <property type="entry name" value="HisKA"/>
    <property type="match status" value="1"/>
</dbReference>
<comment type="catalytic activity">
    <reaction evidence="1">
        <text>ATP + protein L-histidine = ADP + protein N-phospho-L-histidine.</text>
        <dbReference type="EC" id="2.7.13.3"/>
    </reaction>
</comment>
<dbReference type="RefSeq" id="WP_265048375.1">
    <property type="nucleotide sequence ID" value="NZ_CP100390.1"/>
</dbReference>
<dbReference type="PANTHER" id="PTHR42878">
    <property type="entry name" value="TWO-COMPONENT HISTIDINE KINASE"/>
    <property type="match status" value="1"/>
</dbReference>
<dbReference type="PRINTS" id="PR00344">
    <property type="entry name" value="BCTRLSENSOR"/>
</dbReference>
<evidence type="ECO:0000256" key="7">
    <source>
        <dbReference type="ARBA" id="ARBA00022692"/>
    </source>
</evidence>
<dbReference type="InterPro" id="IPR050351">
    <property type="entry name" value="BphY/WalK/GraS-like"/>
</dbReference>
<evidence type="ECO:0000259" key="18">
    <source>
        <dbReference type="PROSITE" id="PS50113"/>
    </source>
</evidence>
<dbReference type="Proteomes" id="UP001163739">
    <property type="component" value="Chromosome"/>
</dbReference>
<keyword evidence="6" id="KW-0808">Transferase</keyword>
<evidence type="ECO:0000256" key="5">
    <source>
        <dbReference type="ARBA" id="ARBA00022553"/>
    </source>
</evidence>
<feature type="domain" description="PAC" evidence="18">
    <location>
        <begin position="436"/>
        <end position="486"/>
    </location>
</feature>
<evidence type="ECO:0000256" key="3">
    <source>
        <dbReference type="ARBA" id="ARBA00012438"/>
    </source>
</evidence>
<dbReference type="Gene3D" id="1.10.287.130">
    <property type="match status" value="1"/>
</dbReference>
<dbReference type="InterPro" id="IPR035965">
    <property type="entry name" value="PAS-like_dom_sf"/>
</dbReference>
<evidence type="ECO:0000256" key="1">
    <source>
        <dbReference type="ARBA" id="ARBA00000085"/>
    </source>
</evidence>
<keyword evidence="12" id="KW-0902">Two-component regulatory system</keyword>
<keyword evidence="13 15" id="KW-0472">Membrane</keyword>
<evidence type="ECO:0000256" key="14">
    <source>
        <dbReference type="SAM" id="Coils"/>
    </source>
</evidence>
<dbReference type="Pfam" id="PF21623">
    <property type="entry name" value="HK_sensor_dom_bact"/>
    <property type="match status" value="1"/>
</dbReference>
<dbReference type="NCBIfam" id="TIGR00229">
    <property type="entry name" value="sensory_box"/>
    <property type="match status" value="1"/>
</dbReference>
<evidence type="ECO:0000256" key="15">
    <source>
        <dbReference type="SAM" id="Phobius"/>
    </source>
</evidence>
<evidence type="ECO:0000256" key="8">
    <source>
        <dbReference type="ARBA" id="ARBA00022741"/>
    </source>
</evidence>
<evidence type="ECO:0000259" key="17">
    <source>
        <dbReference type="PROSITE" id="PS50112"/>
    </source>
</evidence>
<feature type="domain" description="PAS" evidence="17">
    <location>
        <begin position="359"/>
        <end position="412"/>
    </location>
</feature>
<keyword evidence="5" id="KW-0597">Phosphoprotein</keyword>
<evidence type="ECO:0000256" key="10">
    <source>
        <dbReference type="ARBA" id="ARBA00022840"/>
    </source>
</evidence>
<dbReference type="SUPFAM" id="SSF55874">
    <property type="entry name" value="ATPase domain of HSP90 chaperone/DNA topoisomerase II/histidine kinase"/>
    <property type="match status" value="1"/>
</dbReference>
<organism evidence="19 20">
    <name type="scientific">Alkalimarinus alittae</name>
    <dbReference type="NCBI Taxonomy" id="2961619"/>
    <lineage>
        <taxon>Bacteria</taxon>
        <taxon>Pseudomonadati</taxon>
        <taxon>Pseudomonadota</taxon>
        <taxon>Gammaproteobacteria</taxon>
        <taxon>Alteromonadales</taxon>
        <taxon>Alteromonadaceae</taxon>
        <taxon>Alkalimarinus</taxon>
    </lineage>
</organism>
<evidence type="ECO:0000256" key="2">
    <source>
        <dbReference type="ARBA" id="ARBA00004651"/>
    </source>
</evidence>
<keyword evidence="14" id="KW-0175">Coiled coil</keyword>
<dbReference type="InterPro" id="IPR036097">
    <property type="entry name" value="HisK_dim/P_sf"/>
</dbReference>
<reference evidence="19" key="1">
    <citation type="submission" date="2022-06" db="EMBL/GenBank/DDBJ databases">
        <title>Alkalimarinus sp. nov., isolated from gut of a Alitta virens.</title>
        <authorList>
            <person name="Yang A.I."/>
            <person name="Shin N.-R."/>
        </authorList>
    </citation>
    <scope>NUCLEOTIDE SEQUENCE</scope>
    <source>
        <strain evidence="19">A2M4</strain>
    </source>
</reference>
<dbReference type="InterPro" id="IPR029151">
    <property type="entry name" value="Sensor-like_sf"/>
</dbReference>
<dbReference type="InterPro" id="IPR004358">
    <property type="entry name" value="Sig_transdc_His_kin-like_C"/>
</dbReference>
<dbReference type="Gene3D" id="3.30.450.20">
    <property type="entry name" value="PAS domain"/>
    <property type="match status" value="3"/>
</dbReference>
<keyword evidence="11 15" id="KW-1133">Transmembrane helix</keyword>
<dbReference type="PANTHER" id="PTHR42878:SF15">
    <property type="entry name" value="BACTERIOPHYTOCHROME"/>
    <property type="match status" value="1"/>
</dbReference>
<dbReference type="EMBL" id="CP100390">
    <property type="protein sequence ID" value="UZE96890.1"/>
    <property type="molecule type" value="Genomic_DNA"/>
</dbReference>
<dbReference type="Gene3D" id="3.30.565.10">
    <property type="entry name" value="Histidine kinase-like ATPase, C-terminal domain"/>
    <property type="match status" value="1"/>
</dbReference>
<dbReference type="CDD" id="cd00130">
    <property type="entry name" value="PAS"/>
    <property type="match status" value="1"/>
</dbReference>
<dbReference type="SUPFAM" id="SSF55785">
    <property type="entry name" value="PYP-like sensor domain (PAS domain)"/>
    <property type="match status" value="1"/>
</dbReference>
<dbReference type="Pfam" id="PF02518">
    <property type="entry name" value="HATPase_c"/>
    <property type="match status" value="1"/>
</dbReference>
<evidence type="ECO:0000313" key="19">
    <source>
        <dbReference type="EMBL" id="UZE96890.1"/>
    </source>
</evidence>
<keyword evidence="10" id="KW-0067">ATP-binding</keyword>
<dbReference type="SMART" id="SM00387">
    <property type="entry name" value="HATPase_c"/>
    <property type="match status" value="1"/>
</dbReference>
<dbReference type="InterPro" id="IPR005467">
    <property type="entry name" value="His_kinase_dom"/>
</dbReference>
<dbReference type="EC" id="2.7.13.3" evidence="3"/>
<feature type="domain" description="Histidine kinase" evidence="16">
    <location>
        <begin position="511"/>
        <end position="725"/>
    </location>
</feature>
<keyword evidence="7 15" id="KW-0812">Transmembrane</keyword>
<evidence type="ECO:0000256" key="4">
    <source>
        <dbReference type="ARBA" id="ARBA00022475"/>
    </source>
</evidence>
<evidence type="ECO:0000256" key="11">
    <source>
        <dbReference type="ARBA" id="ARBA00022989"/>
    </source>
</evidence>
<gene>
    <name evidence="19" type="ORF">NKI27_03830</name>
</gene>
<dbReference type="SUPFAM" id="SSF47384">
    <property type="entry name" value="Homodimeric domain of signal transducing histidine kinase"/>
    <property type="match status" value="1"/>
</dbReference>
<evidence type="ECO:0000259" key="16">
    <source>
        <dbReference type="PROSITE" id="PS50109"/>
    </source>
</evidence>
<proteinExistence type="predicted"/>
<evidence type="ECO:0000256" key="6">
    <source>
        <dbReference type="ARBA" id="ARBA00022679"/>
    </source>
</evidence>
<evidence type="ECO:0000256" key="9">
    <source>
        <dbReference type="ARBA" id="ARBA00022777"/>
    </source>
</evidence>
<protein>
    <recommendedName>
        <fullName evidence="3">histidine kinase</fullName>
        <ecNumber evidence="3">2.7.13.3</ecNumber>
    </recommendedName>
</protein>
<evidence type="ECO:0000256" key="13">
    <source>
        <dbReference type="ARBA" id="ARBA00023136"/>
    </source>
</evidence>
<evidence type="ECO:0000313" key="20">
    <source>
        <dbReference type="Proteomes" id="UP001163739"/>
    </source>
</evidence>
<accession>A0ABY6N440</accession>
<feature type="coiled-coil region" evidence="14">
    <location>
        <begin position="477"/>
        <end position="504"/>
    </location>
</feature>
<dbReference type="InterPro" id="IPR000014">
    <property type="entry name" value="PAS"/>
</dbReference>
<dbReference type="SUPFAM" id="SSF103190">
    <property type="entry name" value="Sensory domain-like"/>
    <property type="match status" value="2"/>
</dbReference>
<dbReference type="PROSITE" id="PS50109">
    <property type="entry name" value="HIS_KIN"/>
    <property type="match status" value="1"/>
</dbReference>
<dbReference type="SMART" id="SM00091">
    <property type="entry name" value="PAS"/>
    <property type="match status" value="1"/>
</dbReference>
<evidence type="ECO:0000256" key="12">
    <source>
        <dbReference type="ARBA" id="ARBA00023012"/>
    </source>
</evidence>
<dbReference type="InterPro" id="IPR036890">
    <property type="entry name" value="HATPase_C_sf"/>
</dbReference>
<dbReference type="CDD" id="cd00082">
    <property type="entry name" value="HisKA"/>
    <property type="match status" value="1"/>
</dbReference>